<dbReference type="GO" id="GO:0043952">
    <property type="term" value="P:protein transport by the Sec complex"/>
    <property type="evidence" value="ECO:0007669"/>
    <property type="project" value="UniProtKB-UniRule"/>
</dbReference>
<dbReference type="PIRSF" id="PIRSF004557">
    <property type="entry name" value="SecY"/>
    <property type="match status" value="1"/>
</dbReference>
<feature type="transmembrane region" description="Helical" evidence="9">
    <location>
        <begin position="171"/>
        <end position="193"/>
    </location>
</feature>
<dbReference type="InterPro" id="IPR002208">
    <property type="entry name" value="SecY/SEC61-alpha"/>
</dbReference>
<evidence type="ECO:0000256" key="4">
    <source>
        <dbReference type="ARBA" id="ARBA00022692"/>
    </source>
</evidence>
<evidence type="ECO:0000256" key="1">
    <source>
        <dbReference type="ARBA" id="ARBA00004141"/>
    </source>
</evidence>
<evidence type="ECO:0000256" key="10">
    <source>
        <dbReference type="RuleBase" id="RU004349"/>
    </source>
</evidence>
<keyword evidence="7 9" id="KW-0811">Translocation</keyword>
<proteinExistence type="inferred from homology"/>
<evidence type="ECO:0000256" key="9">
    <source>
        <dbReference type="HAMAP-Rule" id="MF_01465"/>
    </source>
</evidence>
<comment type="function">
    <text evidence="9">The central subunit of the protein translocation channel SecYEG. Consists of two halves formed by TMs 1-5 and 6-10. These two domains form a lateral gate at the front which open onto the bilayer between TMs 2 and 7, and are clamped together by SecE at the back. The channel is closed by both a pore ring composed of hydrophobic SecY resides and a short helix (helix 2A) on the extracellular side of the membrane which forms a plug. The plug probably moves laterally to allow the channel to open. The ring and the pore may move independently.</text>
</comment>
<sequence length="423" mass="45903">MRTVFNHTLFKSIMLFLFALFFFRIGSHIPVPFINKDVFHALFEQQQNGTLKLINIMGGGSLSRMSVFTLGVFPYVTASLIVFGLQLTSSKVKELGNTESGKIQLEQAKRFLTVGIVFVHAATISAVLQSQSLNGHAMTTVSGITFYVTTFLSLLAGTFIVVWLSTVLSFVGLGSGMSLIIMIGILSSLPSNIITISKMVESGSITIMSVVALVSLVIGSLVAVVYAENAVRRIPVVKPDPVSGTRNSFIELKANPVGFMPPIFAAICLSMPVSMLQMLGSNAPEFILNIKSFLSHGSYGYVTFYALLTIAFCFVMLRATVKPDQMAESMKAQGVVVRSIRSGIDTKKYLDRVTTSLTVVAAGYLIILCSIPEFINLYLGVPLYLGGTSILIMASTASEARRNAISMLESSQYGEIEKRIMND</sequence>
<dbReference type="Proteomes" id="UP000241426">
    <property type="component" value="Unassembled WGS sequence"/>
</dbReference>
<dbReference type="AlphaFoldDB" id="A0A2T3KMQ8"/>
<gene>
    <name evidence="9" type="primary">secY</name>
    <name evidence="11" type="ORF">C9J27_03410</name>
</gene>
<dbReference type="InterPro" id="IPR026593">
    <property type="entry name" value="SecY"/>
</dbReference>
<dbReference type="Gene3D" id="1.10.3370.10">
    <property type="entry name" value="SecY subunit domain"/>
    <property type="match status" value="1"/>
</dbReference>
<keyword evidence="8 9" id="KW-0472">Membrane</keyword>
<evidence type="ECO:0000256" key="8">
    <source>
        <dbReference type="ARBA" id="ARBA00023136"/>
    </source>
</evidence>
<name>A0A2T3KMQ8_9GAMM</name>
<dbReference type="PRINTS" id="PR00303">
    <property type="entry name" value="SECYTRNLCASE"/>
</dbReference>
<evidence type="ECO:0000313" key="11">
    <source>
        <dbReference type="EMBL" id="PSV01079.1"/>
    </source>
</evidence>
<evidence type="ECO:0000256" key="5">
    <source>
        <dbReference type="ARBA" id="ARBA00022927"/>
    </source>
</evidence>
<dbReference type="InterPro" id="IPR023201">
    <property type="entry name" value="SecY_dom_sf"/>
</dbReference>
<accession>A0A2T3KMQ8</accession>
<comment type="similarity">
    <text evidence="2 9 10">Belongs to the SecY/SEC61-alpha family.</text>
</comment>
<dbReference type="GO" id="GO:0065002">
    <property type="term" value="P:intracellular protein transmembrane transport"/>
    <property type="evidence" value="ECO:0007669"/>
    <property type="project" value="UniProtKB-UniRule"/>
</dbReference>
<dbReference type="EMBL" id="PYNF01000002">
    <property type="protein sequence ID" value="PSV01079.1"/>
    <property type="molecule type" value="Genomic_DNA"/>
</dbReference>
<keyword evidence="3 9" id="KW-0813">Transport</keyword>
<keyword evidence="9" id="KW-1003">Cell membrane</keyword>
<feature type="transmembrane region" description="Helical" evidence="9">
    <location>
        <begin position="257"/>
        <end position="279"/>
    </location>
</feature>
<keyword evidence="6 9" id="KW-1133">Transmembrane helix</keyword>
<feature type="transmembrane region" description="Helical" evidence="9">
    <location>
        <begin position="111"/>
        <end position="132"/>
    </location>
</feature>
<dbReference type="Pfam" id="PF00344">
    <property type="entry name" value="SecY"/>
    <property type="match status" value="1"/>
</dbReference>
<evidence type="ECO:0000256" key="3">
    <source>
        <dbReference type="ARBA" id="ARBA00022448"/>
    </source>
</evidence>
<comment type="subunit">
    <text evidence="9">Component of the Sec protein translocase complex. Heterotrimer consisting of SecY, SecE and SecG subunits. The heterotrimers can form oligomers, although 1 heterotrimer is thought to be able to translocate proteins. Interacts with the ribosome. Interacts with SecDF, and other proteins may be involved. Interacts with SecA.</text>
</comment>
<dbReference type="SUPFAM" id="SSF103491">
    <property type="entry name" value="Preprotein translocase SecY subunit"/>
    <property type="match status" value="1"/>
</dbReference>
<reference evidence="11 12" key="1">
    <citation type="submission" date="2018-01" db="EMBL/GenBank/DDBJ databases">
        <title>Whole genome sequencing of Histamine producing bacteria.</title>
        <authorList>
            <person name="Butler K."/>
        </authorList>
    </citation>
    <scope>NUCLEOTIDE SEQUENCE [LARGE SCALE GENOMIC DNA]</scope>
    <source>
        <strain evidence="11 12">FS-7.2</strain>
    </source>
</reference>
<protein>
    <recommendedName>
        <fullName evidence="9">Protein translocase subunit SecY</fullName>
    </recommendedName>
</protein>
<dbReference type="RefSeq" id="WP_107288807.1">
    <property type="nucleotide sequence ID" value="NZ_PYNF01000002.1"/>
</dbReference>
<feature type="transmembrane region" description="Helical" evidence="9">
    <location>
        <begin position="374"/>
        <end position="394"/>
    </location>
</feature>
<organism evidence="11 12">
    <name type="scientific">Photobacterium kishitanii</name>
    <dbReference type="NCBI Taxonomy" id="318456"/>
    <lineage>
        <taxon>Bacteria</taxon>
        <taxon>Pseudomonadati</taxon>
        <taxon>Pseudomonadota</taxon>
        <taxon>Gammaproteobacteria</taxon>
        <taxon>Vibrionales</taxon>
        <taxon>Vibrionaceae</taxon>
        <taxon>Photobacterium</taxon>
    </lineage>
</organism>
<evidence type="ECO:0000256" key="6">
    <source>
        <dbReference type="ARBA" id="ARBA00022989"/>
    </source>
</evidence>
<comment type="caution">
    <text evidence="11">The sequence shown here is derived from an EMBL/GenBank/DDBJ whole genome shotgun (WGS) entry which is preliminary data.</text>
</comment>
<evidence type="ECO:0000256" key="7">
    <source>
        <dbReference type="ARBA" id="ARBA00023010"/>
    </source>
</evidence>
<feature type="transmembrane region" description="Helical" evidence="9">
    <location>
        <begin position="144"/>
        <end position="164"/>
    </location>
</feature>
<feature type="transmembrane region" description="Helical" evidence="9">
    <location>
        <begin position="205"/>
        <end position="227"/>
    </location>
</feature>
<dbReference type="GO" id="GO:0006605">
    <property type="term" value="P:protein targeting"/>
    <property type="evidence" value="ECO:0007669"/>
    <property type="project" value="UniProtKB-UniRule"/>
</dbReference>
<evidence type="ECO:0000256" key="2">
    <source>
        <dbReference type="ARBA" id="ARBA00005751"/>
    </source>
</evidence>
<dbReference type="GO" id="GO:0005886">
    <property type="term" value="C:plasma membrane"/>
    <property type="evidence" value="ECO:0007669"/>
    <property type="project" value="UniProtKB-SubCell"/>
</dbReference>
<dbReference type="HAMAP" id="MF_01465">
    <property type="entry name" value="SecY"/>
    <property type="match status" value="1"/>
</dbReference>
<comment type="subcellular location">
    <subcellularLocation>
        <location evidence="9">Cell membrane</location>
        <topology evidence="9">Multi-pass membrane protein</topology>
    </subcellularLocation>
    <subcellularLocation>
        <location evidence="1">Membrane</location>
        <topology evidence="1">Multi-pass membrane protein</topology>
    </subcellularLocation>
</comment>
<feature type="transmembrane region" description="Helical" evidence="9">
    <location>
        <begin position="65"/>
        <end position="85"/>
    </location>
</feature>
<evidence type="ECO:0000313" key="12">
    <source>
        <dbReference type="Proteomes" id="UP000241426"/>
    </source>
</evidence>
<feature type="transmembrane region" description="Helical" evidence="9">
    <location>
        <begin position="349"/>
        <end position="368"/>
    </location>
</feature>
<feature type="transmembrane region" description="Helical" evidence="9">
    <location>
        <begin position="12"/>
        <end position="34"/>
    </location>
</feature>
<keyword evidence="4 9" id="KW-0812">Transmembrane</keyword>
<keyword evidence="5 9" id="KW-0653">Protein transport</keyword>
<dbReference type="PANTHER" id="PTHR10906">
    <property type="entry name" value="SECY/SEC61-ALPHA FAMILY MEMBER"/>
    <property type="match status" value="1"/>
</dbReference>
<feature type="transmembrane region" description="Helical" evidence="9">
    <location>
        <begin position="299"/>
        <end position="321"/>
    </location>
</feature>